<dbReference type="InterPro" id="IPR015421">
    <property type="entry name" value="PyrdxlP-dep_Trfase_major"/>
</dbReference>
<dbReference type="AlphaFoldDB" id="A0A7X2NLC1"/>
<dbReference type="Gene3D" id="3.40.640.10">
    <property type="entry name" value="Type I PLP-dependent aspartate aminotransferase-like (Major domain)"/>
    <property type="match status" value="1"/>
</dbReference>
<feature type="domain" description="Serine hydroxymethyltransferase-like" evidence="3">
    <location>
        <begin position="394"/>
        <end position="758"/>
    </location>
</feature>
<keyword evidence="1 5" id="KW-0808">Transferase</keyword>
<sequence length="803" mass="93021">MKKTEFDVLMSIKEKGQCDADYLARILYKPLDTIEESITALKNGGFILDGQLSKKGEAELNTHRIDNAVILSAGMSTRFVPLNYEKPKGLLVVKGEPLVERQICQLREKGIQEIIIVVGYLKEQFEYLAEKYGVILIETQEYNTRNNHASIWAARHYLKNTIITSSDLYFEENIFQTYAYDSFYCTVYESGKTAERGIETDENDKILTTMYGDKCYDTWVTLGYAFFSTQFSSRMIEILEKIYDLPETASKFWADIQDDYLEELYMYAKRCDSEIIHEFDSLEELRAFDDKYLHNADSQIMHNLCCLLAARENNIIGIESLKKLKYSMFKFRCKGDTYICDVNPDEQEKVNYQGRVYYQCHDFMEGSLKLFKMDKNIKIGGVYYTDTENELMQLYDYSKDFKDYHERSLPLCAAENIISPFANLPLNFGFQERYIMNNTYSFNMDDNFIGCEKLFPFYQKISDVCGRIFGAKYTDPRPFTGMHCIDMITKTICKPGSKMMILDKDYGGHASVRPVVERLGVKVYDAPYDLEENDLDYRAANEMIKKLEIDYVLLAPSDLIKPLNVEQIDTTHCILLWDCSQIMGLIAAGLCSNPLKTMKNIILFGGTHKTFPGPASGLIMTNEKYLHDMMETEINPKYLRHSQMHQKISLLFALIEFEKYGSQYMSHMIHCSNYLGSRLREKGYDVADVHGQISRTHQIFIRCSKEEMNTIYNNAYKLEVTLNKKHKALFYGYGIRLGTQEIARYDWNDAALDTIAEVLIHLSDKDINIDEVKQLIHLLPPKTISYTFSDNIVNQFNNLSIYS</sequence>
<protein>
    <submittedName>
        <fullName evidence="5">NTP transferase domain-containing protein</fullName>
    </submittedName>
</protein>
<keyword evidence="6" id="KW-1185">Reference proteome</keyword>
<dbReference type="InterPro" id="IPR029044">
    <property type="entry name" value="Nucleotide-diphossugar_trans"/>
</dbReference>
<dbReference type="PANTHER" id="PTHR43584">
    <property type="entry name" value="NUCLEOTIDYL TRANSFERASE"/>
    <property type="match status" value="1"/>
</dbReference>
<evidence type="ECO:0000259" key="3">
    <source>
        <dbReference type="Pfam" id="PF00464"/>
    </source>
</evidence>
<dbReference type="Gene3D" id="3.90.550.10">
    <property type="entry name" value="Spore Coat Polysaccharide Biosynthesis Protein SpsA, Chain A"/>
    <property type="match status" value="1"/>
</dbReference>
<dbReference type="InterPro" id="IPR015422">
    <property type="entry name" value="PyrdxlP-dep_Trfase_small"/>
</dbReference>
<evidence type="ECO:0000313" key="6">
    <source>
        <dbReference type="Proteomes" id="UP000429958"/>
    </source>
</evidence>
<dbReference type="InterPro" id="IPR039429">
    <property type="entry name" value="SHMT-like_dom"/>
</dbReference>
<dbReference type="SUPFAM" id="SSF53448">
    <property type="entry name" value="Nucleotide-diphospho-sugar transferases"/>
    <property type="match status" value="1"/>
</dbReference>
<dbReference type="InterPro" id="IPR025877">
    <property type="entry name" value="MobA-like_NTP_Trfase"/>
</dbReference>
<feature type="domain" description="MobA-like NTP transferase" evidence="4">
    <location>
        <begin position="68"/>
        <end position="168"/>
    </location>
</feature>
<dbReference type="GO" id="GO:0016779">
    <property type="term" value="F:nucleotidyltransferase activity"/>
    <property type="evidence" value="ECO:0007669"/>
    <property type="project" value="UniProtKB-KW"/>
</dbReference>
<dbReference type="InterPro" id="IPR050065">
    <property type="entry name" value="GlmU-like"/>
</dbReference>
<dbReference type="SUPFAM" id="SSF53383">
    <property type="entry name" value="PLP-dependent transferases"/>
    <property type="match status" value="1"/>
</dbReference>
<gene>
    <name evidence="5" type="ORF">FYJ39_09580</name>
</gene>
<evidence type="ECO:0000313" key="5">
    <source>
        <dbReference type="EMBL" id="MSS36816.1"/>
    </source>
</evidence>
<dbReference type="PANTHER" id="PTHR43584:SF5">
    <property type="entry name" value="PROTEIN LICC"/>
    <property type="match status" value="1"/>
</dbReference>
<dbReference type="Gene3D" id="3.90.1150.10">
    <property type="entry name" value="Aspartate Aminotransferase, domain 1"/>
    <property type="match status" value="1"/>
</dbReference>
<evidence type="ECO:0000259" key="4">
    <source>
        <dbReference type="Pfam" id="PF12804"/>
    </source>
</evidence>
<dbReference type="RefSeq" id="WP_154472255.1">
    <property type="nucleotide sequence ID" value="NZ_VUMD01000007.1"/>
</dbReference>
<evidence type="ECO:0000256" key="1">
    <source>
        <dbReference type="ARBA" id="ARBA00022679"/>
    </source>
</evidence>
<name>A0A7X2NLC1_9CLOT</name>
<dbReference type="EMBL" id="VUMD01000007">
    <property type="protein sequence ID" value="MSS36816.1"/>
    <property type="molecule type" value="Genomic_DNA"/>
</dbReference>
<dbReference type="CDD" id="cd02523">
    <property type="entry name" value="PC_cytidylyltransferase"/>
    <property type="match status" value="1"/>
</dbReference>
<dbReference type="InterPro" id="IPR015424">
    <property type="entry name" value="PyrdxlP-dep_Trfase"/>
</dbReference>
<evidence type="ECO:0000256" key="2">
    <source>
        <dbReference type="ARBA" id="ARBA00022695"/>
    </source>
</evidence>
<reference evidence="5 6" key="1">
    <citation type="submission" date="2019-08" db="EMBL/GenBank/DDBJ databases">
        <title>In-depth cultivation of the pig gut microbiome towards novel bacterial diversity and tailored functional studies.</title>
        <authorList>
            <person name="Wylensek D."/>
            <person name="Hitch T.C.A."/>
            <person name="Clavel T."/>
        </authorList>
    </citation>
    <scope>NUCLEOTIDE SEQUENCE [LARGE SCALE GENOMIC DNA]</scope>
    <source>
        <strain evidence="5 6">WCA-389-WT-23D1</strain>
    </source>
</reference>
<accession>A0A7X2NLC1</accession>
<proteinExistence type="predicted"/>
<dbReference type="Pfam" id="PF12804">
    <property type="entry name" value="NTP_transf_3"/>
    <property type="match status" value="1"/>
</dbReference>
<keyword evidence="2" id="KW-0548">Nucleotidyltransferase</keyword>
<dbReference type="Pfam" id="PF00464">
    <property type="entry name" value="SHMT"/>
    <property type="match status" value="1"/>
</dbReference>
<dbReference type="Proteomes" id="UP000429958">
    <property type="component" value="Unassembled WGS sequence"/>
</dbReference>
<comment type="caution">
    <text evidence="5">The sequence shown here is derived from an EMBL/GenBank/DDBJ whole genome shotgun (WGS) entry which is preliminary data.</text>
</comment>
<organism evidence="5 6">
    <name type="scientific">Clostridium porci</name>
    <dbReference type="NCBI Taxonomy" id="2605778"/>
    <lineage>
        <taxon>Bacteria</taxon>
        <taxon>Bacillati</taxon>
        <taxon>Bacillota</taxon>
        <taxon>Clostridia</taxon>
        <taxon>Eubacteriales</taxon>
        <taxon>Clostridiaceae</taxon>
        <taxon>Clostridium</taxon>
    </lineage>
</organism>